<keyword evidence="3" id="KW-1185">Reference proteome</keyword>
<name>A0A5C5WHH7_9BACT</name>
<reference evidence="2 3" key="1">
    <citation type="submission" date="2019-02" db="EMBL/GenBank/DDBJ databases">
        <title>Deep-cultivation of Planctomycetes and their phenomic and genomic characterization uncovers novel biology.</title>
        <authorList>
            <person name="Wiegand S."/>
            <person name="Jogler M."/>
            <person name="Boedeker C."/>
            <person name="Pinto D."/>
            <person name="Vollmers J."/>
            <person name="Rivas-Marin E."/>
            <person name="Kohn T."/>
            <person name="Peeters S.H."/>
            <person name="Heuer A."/>
            <person name="Rast P."/>
            <person name="Oberbeckmann S."/>
            <person name="Bunk B."/>
            <person name="Jeske O."/>
            <person name="Meyerdierks A."/>
            <person name="Storesund J.E."/>
            <person name="Kallscheuer N."/>
            <person name="Luecker S."/>
            <person name="Lage O.M."/>
            <person name="Pohl T."/>
            <person name="Merkel B.J."/>
            <person name="Hornburger P."/>
            <person name="Mueller R.-W."/>
            <person name="Bruemmer F."/>
            <person name="Labrenz M."/>
            <person name="Spormann A.M."/>
            <person name="Op Den Camp H."/>
            <person name="Overmann J."/>
            <person name="Amann R."/>
            <person name="Jetten M.S.M."/>
            <person name="Mascher T."/>
            <person name="Medema M.H."/>
            <person name="Devos D.P."/>
            <person name="Kaster A.-K."/>
            <person name="Ovreas L."/>
            <person name="Rohde M."/>
            <person name="Galperin M.Y."/>
            <person name="Jogler C."/>
        </authorList>
    </citation>
    <scope>NUCLEOTIDE SEQUENCE [LARGE SCALE GENOMIC DNA]</scope>
    <source>
        <strain evidence="2 3">Pla22</strain>
    </source>
</reference>
<dbReference type="Proteomes" id="UP000316598">
    <property type="component" value="Unassembled WGS sequence"/>
</dbReference>
<evidence type="ECO:0000313" key="2">
    <source>
        <dbReference type="EMBL" id="TWT49551.1"/>
    </source>
</evidence>
<organism evidence="2 3">
    <name type="scientific">Rubripirellula amarantea</name>
    <dbReference type="NCBI Taxonomy" id="2527999"/>
    <lineage>
        <taxon>Bacteria</taxon>
        <taxon>Pseudomonadati</taxon>
        <taxon>Planctomycetota</taxon>
        <taxon>Planctomycetia</taxon>
        <taxon>Pirellulales</taxon>
        <taxon>Pirellulaceae</taxon>
        <taxon>Rubripirellula</taxon>
    </lineage>
</organism>
<protein>
    <recommendedName>
        <fullName evidence="1">DUF7684 domain-containing protein</fullName>
    </recommendedName>
</protein>
<dbReference type="RefSeq" id="WP_146517042.1">
    <property type="nucleotide sequence ID" value="NZ_SJPI01000003.1"/>
</dbReference>
<dbReference type="OrthoDB" id="274600at2"/>
<sequence>MEHLLTSSRGQDVFHICLTSPYSLDRPPFAGADFVVLIINNDPDISADDQYALSLALVRAGCRYAVCIGHNCSTWDDSVDYANMEVDPELTDSKFVMTTWHESDTPDQIANFFLNCTTFDDNVFTNFLILSVGPNDKLLADITRQCTVA</sequence>
<accession>A0A5C5WHH7</accession>
<dbReference type="Pfam" id="PF24733">
    <property type="entry name" value="DUF7684"/>
    <property type="match status" value="1"/>
</dbReference>
<evidence type="ECO:0000313" key="3">
    <source>
        <dbReference type="Proteomes" id="UP000316598"/>
    </source>
</evidence>
<proteinExistence type="predicted"/>
<comment type="caution">
    <text evidence="2">The sequence shown here is derived from an EMBL/GenBank/DDBJ whole genome shotgun (WGS) entry which is preliminary data.</text>
</comment>
<dbReference type="InterPro" id="IPR056101">
    <property type="entry name" value="DUF7684"/>
</dbReference>
<dbReference type="EMBL" id="SJPI01000003">
    <property type="protein sequence ID" value="TWT49551.1"/>
    <property type="molecule type" value="Genomic_DNA"/>
</dbReference>
<feature type="domain" description="DUF7684" evidence="1">
    <location>
        <begin position="26"/>
        <end position="137"/>
    </location>
</feature>
<evidence type="ECO:0000259" key="1">
    <source>
        <dbReference type="Pfam" id="PF24733"/>
    </source>
</evidence>
<dbReference type="AlphaFoldDB" id="A0A5C5WHH7"/>
<gene>
    <name evidence="2" type="ORF">Pla22_47480</name>
</gene>